<keyword evidence="2" id="KW-1185">Reference proteome</keyword>
<accession>A0A3L8NZ87</accession>
<dbReference type="AlphaFoldDB" id="A0A3L8NZ87"/>
<dbReference type="SUPFAM" id="SSF56645">
    <property type="entry name" value="Acyl-CoA dehydrogenase NM domain-like"/>
    <property type="match status" value="1"/>
</dbReference>
<comment type="caution">
    <text evidence="1">The sequence shown here is derived from an EMBL/GenBank/DDBJ whole genome shotgun (WGS) entry which is preliminary data.</text>
</comment>
<protein>
    <recommendedName>
        <fullName evidence="3">Acyl-CoA dehydrogenase</fullName>
    </recommendedName>
</protein>
<reference evidence="1 2" key="1">
    <citation type="submission" date="2018-10" db="EMBL/GenBank/DDBJ databases">
        <title>Marmoricola sp. 4Q3S-7 whole genome shotgun sequence.</title>
        <authorList>
            <person name="Li F."/>
        </authorList>
    </citation>
    <scope>NUCLEOTIDE SEQUENCE [LARGE SCALE GENOMIC DNA]</scope>
    <source>
        <strain evidence="1 2">4Q3S-7</strain>
    </source>
</reference>
<evidence type="ECO:0008006" key="3">
    <source>
        <dbReference type="Google" id="ProtNLM"/>
    </source>
</evidence>
<dbReference type="InterPro" id="IPR009100">
    <property type="entry name" value="AcylCoA_DH/oxidase_NM_dom_sf"/>
</dbReference>
<dbReference type="Proteomes" id="UP000281708">
    <property type="component" value="Unassembled WGS sequence"/>
</dbReference>
<proteinExistence type="predicted"/>
<sequence>MPVTAVPVALDVPATVRAGGADTQALREAVVATAPESTTFLDWPRLVEHLLAVGRTDAAWAKLAEAHVDALRIHAEAGTQPVPGACYAVWASRSHETGLRAVRDGDAWRLSGTLAFASGAGVVDRALIPVWSAPERHDLLDVDVRDWPFDRNRWRTHVMRDSHTAWVTLAEETISARPVGGASFYLGRPGFFPGGVGVAAAWAGGAARVCDLLEEVVPLERRSAGQLVRLGAIRADVASAVAVCRDYARTAPQTHPDPRLPATLARHAVAAAVRRVLVDARAAAGAAGQVGQPQLMRAIEDLTLYVAQQDPDQDGSWLGSR</sequence>
<organism evidence="1 2">
    <name type="scientific">Nocardioides mangrovicus</name>
    <dbReference type="NCBI Taxonomy" id="2478913"/>
    <lineage>
        <taxon>Bacteria</taxon>
        <taxon>Bacillati</taxon>
        <taxon>Actinomycetota</taxon>
        <taxon>Actinomycetes</taxon>
        <taxon>Propionibacteriales</taxon>
        <taxon>Nocardioidaceae</taxon>
        <taxon>Nocardioides</taxon>
    </lineage>
</organism>
<evidence type="ECO:0000313" key="1">
    <source>
        <dbReference type="EMBL" id="RLV48475.1"/>
    </source>
</evidence>
<gene>
    <name evidence="1" type="ORF">D9V37_13915</name>
</gene>
<name>A0A3L8NZ87_9ACTN</name>
<dbReference type="GO" id="GO:0016627">
    <property type="term" value="F:oxidoreductase activity, acting on the CH-CH group of donors"/>
    <property type="evidence" value="ECO:0007669"/>
    <property type="project" value="InterPro"/>
</dbReference>
<evidence type="ECO:0000313" key="2">
    <source>
        <dbReference type="Proteomes" id="UP000281708"/>
    </source>
</evidence>
<dbReference type="EMBL" id="RDBE01000009">
    <property type="protein sequence ID" value="RLV48475.1"/>
    <property type="molecule type" value="Genomic_DNA"/>
</dbReference>